<comment type="function">
    <text evidence="5">Catalyzes the phosphorylation of the 3'-hydroxyl group of dephosphocoenzyme A to form coenzyme A.</text>
</comment>
<organism evidence="7 8">
    <name type="scientific">Neptunomonas marina</name>
    <dbReference type="NCBI Taxonomy" id="1815562"/>
    <lineage>
        <taxon>Bacteria</taxon>
        <taxon>Pseudomonadati</taxon>
        <taxon>Pseudomonadota</taxon>
        <taxon>Gammaproteobacteria</taxon>
        <taxon>Oceanospirillales</taxon>
        <taxon>Oceanospirillaceae</taxon>
        <taxon>Neptunomonas</taxon>
    </lineage>
</organism>
<dbReference type="EC" id="2.7.1.24" evidence="5 6"/>
<sequence>MLVVGLTGGIGSGKSAASEAFAKLGRPIIDADVVAREVVEPGEEALAKIAEHFGEAVLQDDGHLNRAMLRDIVFQESKHREWLEQLLHPIIRTRIMDKLESYQGQEAYAILASPLLLETDQHKLVDHIVVVDIEEALQIKRTSERDGNTPDQVERIMAAQLSRAERAAKADSLLDNNTTREALEQQVATLDKKLRSLAAEEYQA</sequence>
<dbReference type="InterPro" id="IPR001977">
    <property type="entry name" value="Depp_CoAkinase"/>
</dbReference>
<evidence type="ECO:0000256" key="4">
    <source>
        <dbReference type="ARBA" id="ARBA00022993"/>
    </source>
</evidence>
<evidence type="ECO:0000256" key="6">
    <source>
        <dbReference type="NCBIfam" id="TIGR00152"/>
    </source>
</evidence>
<dbReference type="GO" id="GO:0015937">
    <property type="term" value="P:coenzyme A biosynthetic process"/>
    <property type="evidence" value="ECO:0007669"/>
    <property type="project" value="UniProtKB-UniRule"/>
</dbReference>
<dbReference type="Gene3D" id="3.40.50.300">
    <property type="entry name" value="P-loop containing nucleotide triphosphate hydrolases"/>
    <property type="match status" value="1"/>
</dbReference>
<keyword evidence="3 5" id="KW-0067">ATP-binding</keyword>
<keyword evidence="4 5" id="KW-0173">Coenzyme A biosynthesis</keyword>
<name>A0A437QCH7_9GAMM</name>
<dbReference type="Proteomes" id="UP000282818">
    <property type="component" value="Unassembled WGS sequence"/>
</dbReference>
<evidence type="ECO:0000256" key="3">
    <source>
        <dbReference type="ARBA" id="ARBA00022840"/>
    </source>
</evidence>
<keyword evidence="5" id="KW-0963">Cytoplasm</keyword>
<evidence type="ECO:0000313" key="8">
    <source>
        <dbReference type="Proteomes" id="UP000282818"/>
    </source>
</evidence>
<dbReference type="Pfam" id="PF01121">
    <property type="entry name" value="CoaE"/>
    <property type="match status" value="1"/>
</dbReference>
<comment type="pathway">
    <text evidence="5">Cofactor biosynthesis; coenzyme A biosynthesis; CoA from (R)-pantothenate: step 5/5.</text>
</comment>
<keyword evidence="5 7" id="KW-0418">Kinase</keyword>
<evidence type="ECO:0000256" key="2">
    <source>
        <dbReference type="ARBA" id="ARBA00022741"/>
    </source>
</evidence>
<evidence type="ECO:0000256" key="5">
    <source>
        <dbReference type="HAMAP-Rule" id="MF_00376"/>
    </source>
</evidence>
<protein>
    <recommendedName>
        <fullName evidence="5 6">Dephospho-CoA kinase</fullName>
        <ecNumber evidence="5 6">2.7.1.24</ecNumber>
    </recommendedName>
    <alternativeName>
        <fullName evidence="5">Dephosphocoenzyme A kinase</fullName>
    </alternativeName>
</protein>
<evidence type="ECO:0000313" key="7">
    <source>
        <dbReference type="EMBL" id="RVU32083.1"/>
    </source>
</evidence>
<keyword evidence="8" id="KW-1185">Reference proteome</keyword>
<dbReference type="NCBIfam" id="TIGR00152">
    <property type="entry name" value="dephospho-CoA kinase"/>
    <property type="match status" value="1"/>
</dbReference>
<accession>A0A437QCH7</accession>
<proteinExistence type="inferred from homology"/>
<dbReference type="PANTHER" id="PTHR10695:SF46">
    <property type="entry name" value="BIFUNCTIONAL COENZYME A SYNTHASE-RELATED"/>
    <property type="match status" value="1"/>
</dbReference>
<comment type="caution">
    <text evidence="7">The sequence shown here is derived from an EMBL/GenBank/DDBJ whole genome shotgun (WGS) entry which is preliminary data.</text>
</comment>
<comment type="catalytic activity">
    <reaction evidence="5">
        <text>3'-dephospho-CoA + ATP = ADP + CoA + H(+)</text>
        <dbReference type="Rhea" id="RHEA:18245"/>
        <dbReference type="ChEBI" id="CHEBI:15378"/>
        <dbReference type="ChEBI" id="CHEBI:30616"/>
        <dbReference type="ChEBI" id="CHEBI:57287"/>
        <dbReference type="ChEBI" id="CHEBI:57328"/>
        <dbReference type="ChEBI" id="CHEBI:456216"/>
        <dbReference type="EC" id="2.7.1.24"/>
    </reaction>
</comment>
<keyword evidence="5 7" id="KW-0808">Transferase</keyword>
<feature type="binding site" evidence="5">
    <location>
        <begin position="11"/>
        <end position="16"/>
    </location>
    <ligand>
        <name>ATP</name>
        <dbReference type="ChEBI" id="CHEBI:30616"/>
    </ligand>
</feature>
<gene>
    <name evidence="5" type="primary">coaE</name>
    <name evidence="7" type="ORF">EOE65_00040</name>
</gene>
<reference evidence="7 8" key="1">
    <citation type="submission" date="2019-01" db="EMBL/GenBank/DDBJ databases">
        <authorList>
            <person name="Chen W.-M."/>
        </authorList>
    </citation>
    <scope>NUCLEOTIDE SEQUENCE [LARGE SCALE GENOMIC DNA]</scope>
    <source>
        <strain evidence="7 8">HPM-16</strain>
    </source>
</reference>
<dbReference type="GO" id="GO:0004140">
    <property type="term" value="F:dephospho-CoA kinase activity"/>
    <property type="evidence" value="ECO:0007669"/>
    <property type="project" value="UniProtKB-UniRule"/>
</dbReference>
<dbReference type="SUPFAM" id="SSF52540">
    <property type="entry name" value="P-loop containing nucleoside triphosphate hydrolases"/>
    <property type="match status" value="1"/>
</dbReference>
<comment type="similarity">
    <text evidence="1 5">Belongs to the CoaE family.</text>
</comment>
<dbReference type="GO" id="GO:0005524">
    <property type="term" value="F:ATP binding"/>
    <property type="evidence" value="ECO:0007669"/>
    <property type="project" value="UniProtKB-UniRule"/>
</dbReference>
<dbReference type="PROSITE" id="PS51219">
    <property type="entry name" value="DPCK"/>
    <property type="match status" value="1"/>
</dbReference>
<dbReference type="InterPro" id="IPR027417">
    <property type="entry name" value="P-loop_NTPase"/>
</dbReference>
<comment type="subcellular location">
    <subcellularLocation>
        <location evidence="5">Cytoplasm</location>
    </subcellularLocation>
</comment>
<dbReference type="EMBL" id="SACQ01000001">
    <property type="protein sequence ID" value="RVU32083.1"/>
    <property type="molecule type" value="Genomic_DNA"/>
</dbReference>
<keyword evidence="2 5" id="KW-0547">Nucleotide-binding</keyword>
<dbReference type="RefSeq" id="WP_127692252.1">
    <property type="nucleotide sequence ID" value="NZ_SACQ01000001.1"/>
</dbReference>
<dbReference type="HAMAP" id="MF_00376">
    <property type="entry name" value="Dephospho_CoA_kinase"/>
    <property type="match status" value="1"/>
</dbReference>
<evidence type="ECO:0000256" key="1">
    <source>
        <dbReference type="ARBA" id="ARBA00009018"/>
    </source>
</evidence>
<dbReference type="PANTHER" id="PTHR10695">
    <property type="entry name" value="DEPHOSPHO-COA KINASE-RELATED"/>
    <property type="match status" value="1"/>
</dbReference>
<dbReference type="UniPathway" id="UPA00241">
    <property type="reaction ID" value="UER00356"/>
</dbReference>
<dbReference type="GO" id="GO:0005737">
    <property type="term" value="C:cytoplasm"/>
    <property type="evidence" value="ECO:0007669"/>
    <property type="project" value="UniProtKB-SubCell"/>
</dbReference>
<dbReference type="AlphaFoldDB" id="A0A437QCH7"/>
<dbReference type="CDD" id="cd02022">
    <property type="entry name" value="DPCK"/>
    <property type="match status" value="1"/>
</dbReference>